<feature type="compositionally biased region" description="Low complexity" evidence="1">
    <location>
        <begin position="54"/>
        <end position="63"/>
    </location>
</feature>
<keyword evidence="2" id="KW-1133">Transmembrane helix</keyword>
<evidence type="ECO:0000313" key="3">
    <source>
        <dbReference type="Proteomes" id="UP000887581"/>
    </source>
</evidence>
<feature type="region of interest" description="Disordered" evidence="1">
    <location>
        <begin position="51"/>
        <end position="96"/>
    </location>
</feature>
<keyword evidence="2" id="KW-0812">Transmembrane</keyword>
<proteinExistence type="predicted"/>
<dbReference type="AlphaFoldDB" id="A0A915Q4A7"/>
<keyword evidence="3" id="KW-1185">Reference proteome</keyword>
<evidence type="ECO:0000313" key="4">
    <source>
        <dbReference type="WBParaSite" id="sdigi.contig552.g8966.t1"/>
    </source>
</evidence>
<reference evidence="4" key="1">
    <citation type="submission" date="2022-11" db="UniProtKB">
        <authorList>
            <consortium name="WormBaseParasite"/>
        </authorList>
    </citation>
    <scope>IDENTIFICATION</scope>
</reference>
<protein>
    <submittedName>
        <fullName evidence="4">Uncharacterized protein</fullName>
    </submittedName>
</protein>
<organism evidence="3 4">
    <name type="scientific">Setaria digitata</name>
    <dbReference type="NCBI Taxonomy" id="48799"/>
    <lineage>
        <taxon>Eukaryota</taxon>
        <taxon>Metazoa</taxon>
        <taxon>Ecdysozoa</taxon>
        <taxon>Nematoda</taxon>
        <taxon>Chromadorea</taxon>
        <taxon>Rhabditida</taxon>
        <taxon>Spirurina</taxon>
        <taxon>Spiruromorpha</taxon>
        <taxon>Filarioidea</taxon>
        <taxon>Setariidae</taxon>
        <taxon>Setaria</taxon>
    </lineage>
</organism>
<accession>A0A915Q4A7</accession>
<keyword evidence="2" id="KW-0472">Membrane</keyword>
<evidence type="ECO:0000256" key="2">
    <source>
        <dbReference type="SAM" id="Phobius"/>
    </source>
</evidence>
<feature type="compositionally biased region" description="Basic and acidic residues" evidence="1">
    <location>
        <begin position="79"/>
        <end position="96"/>
    </location>
</feature>
<feature type="transmembrane region" description="Helical" evidence="2">
    <location>
        <begin position="120"/>
        <end position="142"/>
    </location>
</feature>
<sequence length="174" mass="20134">MQILDDKCSKDERYRTTLLASSSSTSFHVPVTAVNMHPNRTTRRPHVQCHYIYNNDNGNNVDNDNPDNGENDDNDNDEDANKNDSDNGDKEKDRMEQNSNGFFFGSNYHYLQIDRNSINILLKVAAAFVLLCIAGCLVLQHLRISRLDYRIRRIELNSAYSIQIWSFALKFHYI</sequence>
<evidence type="ECO:0000256" key="1">
    <source>
        <dbReference type="SAM" id="MobiDB-lite"/>
    </source>
</evidence>
<dbReference type="WBParaSite" id="sdigi.contig552.g8966.t1">
    <property type="protein sequence ID" value="sdigi.contig552.g8966.t1"/>
    <property type="gene ID" value="sdigi.contig552.g8966"/>
</dbReference>
<dbReference type="Proteomes" id="UP000887581">
    <property type="component" value="Unplaced"/>
</dbReference>
<name>A0A915Q4A7_9BILA</name>
<feature type="compositionally biased region" description="Acidic residues" evidence="1">
    <location>
        <begin position="64"/>
        <end position="78"/>
    </location>
</feature>